<dbReference type="PROSITE" id="PS00216">
    <property type="entry name" value="SUGAR_TRANSPORT_1"/>
    <property type="match status" value="1"/>
</dbReference>
<feature type="transmembrane region" description="Helical" evidence="8">
    <location>
        <begin position="292"/>
        <end position="318"/>
    </location>
</feature>
<evidence type="ECO:0000256" key="8">
    <source>
        <dbReference type="SAM" id="Phobius"/>
    </source>
</evidence>
<evidence type="ECO:0000259" key="9">
    <source>
        <dbReference type="PROSITE" id="PS50850"/>
    </source>
</evidence>
<protein>
    <submittedName>
        <fullName evidence="10">Major facilitator superfamily permease</fullName>
    </submittedName>
</protein>
<dbReference type="SUPFAM" id="SSF103473">
    <property type="entry name" value="MFS general substrate transporter"/>
    <property type="match status" value="1"/>
</dbReference>
<keyword evidence="4" id="KW-1003">Cell membrane</keyword>
<gene>
    <name evidence="10" type="ORF">M976_03533</name>
</gene>
<keyword evidence="6 8" id="KW-1133">Transmembrane helix</keyword>
<dbReference type="InterPro" id="IPR011701">
    <property type="entry name" value="MFS"/>
</dbReference>
<accession>A0ABX2W4K4</accession>
<evidence type="ECO:0000256" key="7">
    <source>
        <dbReference type="ARBA" id="ARBA00023136"/>
    </source>
</evidence>
<dbReference type="Proteomes" id="UP000078407">
    <property type="component" value="Unassembled WGS sequence"/>
</dbReference>
<dbReference type="PANTHER" id="PTHR43271:SF1">
    <property type="entry name" value="INNER MEMBRANE TRANSPORT PROTEIN YNFM"/>
    <property type="match status" value="1"/>
</dbReference>
<organism evidence="10 11">
    <name type="scientific">Buttiauxella ferragutiae ATCC 51602</name>
    <dbReference type="NCBI Taxonomy" id="1354252"/>
    <lineage>
        <taxon>Bacteria</taxon>
        <taxon>Pseudomonadati</taxon>
        <taxon>Pseudomonadota</taxon>
        <taxon>Gammaproteobacteria</taxon>
        <taxon>Enterobacterales</taxon>
        <taxon>Enterobacteriaceae</taxon>
        <taxon>Buttiauxella</taxon>
    </lineage>
</organism>
<feature type="transmembrane region" description="Helical" evidence="8">
    <location>
        <begin position="69"/>
        <end position="88"/>
    </location>
</feature>
<keyword evidence="7 8" id="KW-0472">Membrane</keyword>
<dbReference type="InterPro" id="IPR020846">
    <property type="entry name" value="MFS_dom"/>
</dbReference>
<evidence type="ECO:0000256" key="2">
    <source>
        <dbReference type="ARBA" id="ARBA00008335"/>
    </source>
</evidence>
<keyword evidence="5 8" id="KW-0812">Transmembrane</keyword>
<feature type="transmembrane region" description="Helical" evidence="8">
    <location>
        <begin position="330"/>
        <end position="353"/>
    </location>
</feature>
<sequence>MRVTLALFSAGLATFALLYCVQPILPVLSHEFGVSPASSSISLSVSTAMLAVGLLFTGPLSDAIGRKPVMVTALLLASSCTLLSTMMTSWHGILVMRALIGLSLSGVAAVGMTYLSEEIHPSVVAFSMGLYISGNSIGGMSGRLLSGVLTDLFNWRIAVAAIGCFALASALMFWKILPESRHFRPSSLRPKTLFINFRLHWRDKGLPLLFTQGFLLMGAFVTLFNYIGYRLMQGPWYLSQAVVGLLSVAYLTGTWSSPKAGAMTAKFGRGPVMIFSTAVMLLGLVLTVFSPLAIIFIGMLLFSAGFFAAHSVASGWIGPRAKRAKGQASSLYLFSYYLGSSIAGTLGGIFWHAFGWGGVASFIGSLLVIALLVGTRLHHRAH</sequence>
<dbReference type="PANTHER" id="PTHR43271">
    <property type="entry name" value="BLL2771 PROTEIN"/>
    <property type="match status" value="1"/>
</dbReference>
<evidence type="ECO:0000256" key="3">
    <source>
        <dbReference type="ARBA" id="ARBA00022448"/>
    </source>
</evidence>
<dbReference type="InterPro" id="IPR005829">
    <property type="entry name" value="Sugar_transporter_CS"/>
</dbReference>
<comment type="caution">
    <text evidence="10">The sequence shown here is derived from an EMBL/GenBank/DDBJ whole genome shotgun (WGS) entry which is preliminary data.</text>
</comment>
<keyword evidence="11" id="KW-1185">Reference proteome</keyword>
<comment type="subcellular location">
    <subcellularLocation>
        <location evidence="1">Cell membrane</location>
        <topology evidence="1">Multi-pass membrane protein</topology>
    </subcellularLocation>
</comment>
<comment type="similarity">
    <text evidence="2">Belongs to the major facilitator superfamily.</text>
</comment>
<dbReference type="PROSITE" id="PS50850">
    <property type="entry name" value="MFS"/>
    <property type="match status" value="1"/>
</dbReference>
<evidence type="ECO:0000313" key="11">
    <source>
        <dbReference type="Proteomes" id="UP000078407"/>
    </source>
</evidence>
<feature type="transmembrane region" description="Helical" evidence="8">
    <location>
        <begin position="153"/>
        <end position="174"/>
    </location>
</feature>
<name>A0ABX2W4K4_9ENTR</name>
<feature type="transmembrane region" description="Helical" evidence="8">
    <location>
        <begin position="36"/>
        <end position="57"/>
    </location>
</feature>
<dbReference type="InterPro" id="IPR036259">
    <property type="entry name" value="MFS_trans_sf"/>
</dbReference>
<feature type="transmembrane region" description="Helical" evidence="8">
    <location>
        <begin position="359"/>
        <end position="377"/>
    </location>
</feature>
<dbReference type="Gene3D" id="1.20.1250.20">
    <property type="entry name" value="MFS general substrate transporter like domains"/>
    <property type="match status" value="1"/>
</dbReference>
<feature type="domain" description="Major facilitator superfamily (MFS) profile" evidence="9">
    <location>
        <begin position="1"/>
        <end position="382"/>
    </location>
</feature>
<feature type="transmembrane region" description="Helical" evidence="8">
    <location>
        <begin position="122"/>
        <end position="141"/>
    </location>
</feature>
<dbReference type="Pfam" id="PF07690">
    <property type="entry name" value="MFS_1"/>
    <property type="match status" value="2"/>
</dbReference>
<feature type="transmembrane region" description="Helical" evidence="8">
    <location>
        <begin position="267"/>
        <end position="286"/>
    </location>
</feature>
<reference evidence="10 11" key="1">
    <citation type="submission" date="2016-04" db="EMBL/GenBank/DDBJ databases">
        <title>ATOL: Assembling a taxonomically balanced genome-scale reconstruction of the evolutionary history of the Enterobacteriaceae.</title>
        <authorList>
            <person name="Plunkett G.III."/>
            <person name="Neeno-Eckwall E.C."/>
            <person name="Glasner J.D."/>
            <person name="Perna N.T."/>
        </authorList>
    </citation>
    <scope>NUCLEOTIDE SEQUENCE [LARGE SCALE GENOMIC DNA]</scope>
    <source>
        <strain evidence="10 11">ATCC 51602</strain>
    </source>
</reference>
<feature type="transmembrane region" description="Helical" evidence="8">
    <location>
        <begin position="94"/>
        <end position="115"/>
    </location>
</feature>
<feature type="transmembrane region" description="Helical" evidence="8">
    <location>
        <begin position="208"/>
        <end position="229"/>
    </location>
</feature>
<dbReference type="CDD" id="cd17324">
    <property type="entry name" value="MFS_NepI_like"/>
    <property type="match status" value="1"/>
</dbReference>
<evidence type="ECO:0000256" key="6">
    <source>
        <dbReference type="ARBA" id="ARBA00022989"/>
    </source>
</evidence>
<dbReference type="EMBL" id="LXEQ01000052">
    <property type="protein sequence ID" value="OAT25639.1"/>
    <property type="molecule type" value="Genomic_DNA"/>
</dbReference>
<feature type="transmembrane region" description="Helical" evidence="8">
    <location>
        <begin position="235"/>
        <end position="255"/>
    </location>
</feature>
<keyword evidence="3" id="KW-0813">Transport</keyword>
<evidence type="ECO:0000256" key="5">
    <source>
        <dbReference type="ARBA" id="ARBA00022692"/>
    </source>
</evidence>
<evidence type="ECO:0000256" key="4">
    <source>
        <dbReference type="ARBA" id="ARBA00022475"/>
    </source>
</evidence>
<evidence type="ECO:0000313" key="10">
    <source>
        <dbReference type="EMBL" id="OAT25639.1"/>
    </source>
</evidence>
<proteinExistence type="inferred from homology"/>
<evidence type="ECO:0000256" key="1">
    <source>
        <dbReference type="ARBA" id="ARBA00004651"/>
    </source>
</evidence>